<proteinExistence type="inferred from homology"/>
<dbReference type="SMART" id="SM00835">
    <property type="entry name" value="Cupin_1"/>
    <property type="match status" value="1"/>
</dbReference>
<evidence type="ECO:0000313" key="6">
    <source>
        <dbReference type="EMBL" id="WWD20949.1"/>
    </source>
</evidence>
<dbReference type="RefSeq" id="XP_031862186.1">
    <property type="nucleotide sequence ID" value="XM_032003328.1"/>
</dbReference>
<keyword evidence="4" id="KW-0479">Metal-binding</keyword>
<dbReference type="GO" id="GO:0030145">
    <property type="term" value="F:manganese ion binding"/>
    <property type="evidence" value="ECO:0007669"/>
    <property type="project" value="InterPro"/>
</dbReference>
<dbReference type="CDD" id="cd02241">
    <property type="entry name" value="cupin_OxOx"/>
    <property type="match status" value="1"/>
</dbReference>
<accession>A0A5M6C2A8</accession>
<dbReference type="InterPro" id="IPR011051">
    <property type="entry name" value="RmlC_Cupin_sf"/>
</dbReference>
<dbReference type="InterPro" id="IPR006045">
    <property type="entry name" value="Cupin_1"/>
</dbReference>
<comment type="similarity">
    <text evidence="2">Belongs to the germin family.</text>
</comment>
<evidence type="ECO:0000313" key="7">
    <source>
        <dbReference type="Proteomes" id="UP000322225"/>
    </source>
</evidence>
<dbReference type="EMBL" id="CP144060">
    <property type="protein sequence ID" value="WWD20949.1"/>
    <property type="molecule type" value="Genomic_DNA"/>
</dbReference>
<dbReference type="PRINTS" id="PR00325">
    <property type="entry name" value="GERMIN"/>
</dbReference>
<comment type="subcellular location">
    <subcellularLocation>
        <location evidence="1">Secreted</location>
    </subcellularLocation>
</comment>
<dbReference type="Proteomes" id="UP000322225">
    <property type="component" value="Chromosome 10"/>
</dbReference>
<dbReference type="SUPFAM" id="SSF51182">
    <property type="entry name" value="RmlC-like cupins"/>
    <property type="match status" value="1"/>
</dbReference>
<evidence type="ECO:0000256" key="3">
    <source>
        <dbReference type="ARBA" id="ARBA00022525"/>
    </source>
</evidence>
<dbReference type="InterPro" id="IPR001929">
    <property type="entry name" value="Germin"/>
</dbReference>
<sequence>MRTAIIIPLLAALPTLLAAPRPLRLARDDDDYDYEDGKDYSTTTYDDKTYSSTDYESYTETYDDKWKTYTASSYEPTLTIGPESPSATEVREPNPVIAADLLERIIDAPTVVDRFTIIFNETRDNQDLLVFDFNPGANPAIIPGRGGQAVGSNKKNFPILTNLGVSTTVGFLNPCGLNTPHTHPRASEQLTVVTPVACPVRSGFILENGFTMEFATNLTQYESTVFPQGSIHYQFNDNCEPAVFVAALSSDDPGVSSIAQNFFALDGDIVDSALGFPFEISGLNIEDFRAIIPRPFAIAVTECLDRCGIKY</sequence>
<dbReference type="KEGG" id="ksn:43587448"/>
<dbReference type="InterPro" id="IPR014710">
    <property type="entry name" value="RmlC-like_jellyroll"/>
</dbReference>
<evidence type="ECO:0000256" key="5">
    <source>
        <dbReference type="ARBA" id="ARBA00023211"/>
    </source>
</evidence>
<reference evidence="6" key="1">
    <citation type="submission" date="2017-08" db="EMBL/GenBank/DDBJ databases">
        <authorList>
            <person name="Cuomo C."/>
            <person name="Billmyre B."/>
            <person name="Heitman J."/>
        </authorList>
    </citation>
    <scope>NUCLEOTIDE SEQUENCE</scope>
    <source>
        <strain evidence="6">CBS 12478</strain>
    </source>
</reference>
<reference evidence="6" key="2">
    <citation type="submission" date="2024-01" db="EMBL/GenBank/DDBJ databases">
        <title>Comparative genomics of Cryptococcus and Kwoniella reveals pathogenesis evolution and contrasting modes of karyotype evolution via chromosome fusion or intercentromeric recombination.</title>
        <authorList>
            <person name="Coelho M.A."/>
            <person name="David-Palma M."/>
            <person name="Shea T."/>
            <person name="Bowers K."/>
            <person name="McGinley-Smith S."/>
            <person name="Mohammad A.W."/>
            <person name="Gnirke A."/>
            <person name="Yurkov A.M."/>
            <person name="Nowrousian M."/>
            <person name="Sun S."/>
            <person name="Cuomo C.A."/>
            <person name="Heitman J."/>
        </authorList>
    </citation>
    <scope>NUCLEOTIDE SEQUENCE</scope>
    <source>
        <strain evidence="6">CBS 12478</strain>
    </source>
</reference>
<keyword evidence="5" id="KW-0464">Manganese</keyword>
<dbReference type="PANTHER" id="PTHR31238">
    <property type="entry name" value="GERMIN-LIKE PROTEIN SUBFAMILY 3 MEMBER 3"/>
    <property type="match status" value="1"/>
</dbReference>
<dbReference type="Pfam" id="PF00190">
    <property type="entry name" value="Cupin_1"/>
    <property type="match status" value="1"/>
</dbReference>
<dbReference type="Gene3D" id="2.60.120.10">
    <property type="entry name" value="Jelly Rolls"/>
    <property type="match status" value="1"/>
</dbReference>
<evidence type="ECO:0000256" key="2">
    <source>
        <dbReference type="ARBA" id="ARBA00007456"/>
    </source>
</evidence>
<dbReference type="GO" id="GO:0005576">
    <property type="term" value="C:extracellular region"/>
    <property type="evidence" value="ECO:0007669"/>
    <property type="project" value="UniProtKB-SubCell"/>
</dbReference>
<dbReference type="OrthoDB" id="1921208at2759"/>
<dbReference type="AlphaFoldDB" id="A0A5M6C2A8"/>
<dbReference type="GeneID" id="43587448"/>
<gene>
    <name evidence="6" type="ORF">CI109_105427</name>
</gene>
<protein>
    <submittedName>
        <fullName evidence="6">Uncharacterized protein</fullName>
    </submittedName>
</protein>
<evidence type="ECO:0000256" key="4">
    <source>
        <dbReference type="ARBA" id="ARBA00022723"/>
    </source>
</evidence>
<keyword evidence="3" id="KW-0964">Secreted</keyword>
<organism evidence="6 7">
    <name type="scientific">Kwoniella shandongensis</name>
    <dbReference type="NCBI Taxonomy" id="1734106"/>
    <lineage>
        <taxon>Eukaryota</taxon>
        <taxon>Fungi</taxon>
        <taxon>Dikarya</taxon>
        <taxon>Basidiomycota</taxon>
        <taxon>Agaricomycotina</taxon>
        <taxon>Tremellomycetes</taxon>
        <taxon>Tremellales</taxon>
        <taxon>Cryptococcaceae</taxon>
        <taxon>Kwoniella</taxon>
    </lineage>
</organism>
<name>A0A5M6C2A8_9TREE</name>
<keyword evidence="7" id="KW-1185">Reference proteome</keyword>
<evidence type="ECO:0000256" key="1">
    <source>
        <dbReference type="ARBA" id="ARBA00004613"/>
    </source>
</evidence>